<organism evidence="3">
    <name type="scientific">Cryptococcus bacillisporus CA1280</name>
    <dbReference type="NCBI Taxonomy" id="1296109"/>
    <lineage>
        <taxon>Eukaryota</taxon>
        <taxon>Fungi</taxon>
        <taxon>Dikarya</taxon>
        <taxon>Basidiomycota</taxon>
        <taxon>Agaricomycotina</taxon>
        <taxon>Tremellomycetes</taxon>
        <taxon>Tremellales</taxon>
        <taxon>Cryptococcaceae</taxon>
        <taxon>Cryptococcus</taxon>
        <taxon>Cryptococcus gattii species complex</taxon>
    </lineage>
</organism>
<protein>
    <submittedName>
        <fullName evidence="3">Unplaced genomic scaffold supercont1.4, whole genome shotgun sequence</fullName>
    </submittedName>
</protein>
<evidence type="ECO:0000256" key="1">
    <source>
        <dbReference type="SAM" id="MobiDB-lite"/>
    </source>
</evidence>
<dbReference type="AlphaFoldDB" id="A0A0D0TPL9"/>
<reference evidence="3" key="1">
    <citation type="submission" date="2015-01" db="EMBL/GenBank/DDBJ databases">
        <title>The Genome Sequence of Cryptococcus gattii CA1280.</title>
        <authorList>
            <consortium name="The Broad Institute Genomics Platform"/>
            <person name="Cuomo C."/>
            <person name="Litvintseva A."/>
            <person name="Chen Y."/>
            <person name="Heitman J."/>
            <person name="Sun S."/>
            <person name="Springer D."/>
            <person name="Dromer F."/>
            <person name="Young S."/>
            <person name="Zeng Q."/>
            <person name="Gargeya S."/>
            <person name="Abouelleil A."/>
            <person name="Alvarado L."/>
            <person name="Chapman S.B."/>
            <person name="Gainer-Dewar J."/>
            <person name="Goldberg J."/>
            <person name="Griggs A."/>
            <person name="Gujja S."/>
            <person name="Hansen M."/>
            <person name="Howarth C."/>
            <person name="Imamovic A."/>
            <person name="Larimer J."/>
            <person name="Murphy C."/>
            <person name="Naylor J."/>
            <person name="Pearson M."/>
            <person name="Priest M."/>
            <person name="Roberts A."/>
            <person name="Saif S."/>
            <person name="Shea T."/>
            <person name="Sykes S."/>
            <person name="Wortman J."/>
            <person name="Nusbaum C."/>
            <person name="Birren B."/>
        </authorList>
    </citation>
    <scope>NUCLEOTIDE SEQUENCE [LARGE SCALE GENOMIC DNA]</scope>
    <source>
        <strain evidence="3">CA1280</strain>
    </source>
</reference>
<feature type="transmembrane region" description="Helical" evidence="2">
    <location>
        <begin position="12"/>
        <end position="30"/>
    </location>
</feature>
<evidence type="ECO:0000313" key="3">
    <source>
        <dbReference type="EMBL" id="KIR48612.1"/>
    </source>
</evidence>
<keyword evidence="2" id="KW-1133">Transmembrane helix</keyword>
<proteinExistence type="predicted"/>
<evidence type="ECO:0000256" key="2">
    <source>
        <dbReference type="SAM" id="Phobius"/>
    </source>
</evidence>
<keyword evidence="2" id="KW-0472">Membrane</keyword>
<name>A0A0D0TPL9_CRYGA</name>
<dbReference type="HOGENOM" id="CLU_627017_0_0_1"/>
<accession>A0A0D0TPL9</accession>
<keyword evidence="2" id="KW-0812">Transmembrane</keyword>
<gene>
    <name evidence="3" type="ORF">I312_01681</name>
</gene>
<sequence>MRLTAPRPNNFILTLLPACLTLLLFFYLWTISHRPPIPEKAKIENPHRWGFPEWYGKGPTPYDLEGGLSVQKQRSILLFIDLPYDSPSIPKALSTLEILRNDPSIQLSVISPFSSKWDHQSTARRNLELAGCQSVDRLWRIGGYSGEVEGCEGVVWISEGMDRGAEVDGRADVVLTQQPFDMLKDEVSHERLKESQGEDWELGWFSYIPPAADPSIFYPEKTPSYKSITYFPRPSTPEHKHPRMPWTGHWSKYTPSRKRPPPTKAEHDPLAPDSAYIKYWRKEDKLRAKAMRKAGICLFEGWQDGQLDDRMVEAMMAGCVVATVPPQADYDMLKPLILPLSPPPSSSSSSPSLPVKQLSTLLASPRAPERLTYKALHAFLAARHHFTVQARFDLVWNVVKGWEDGKRGYDFDEGLKGFRWDCKTVMDGDAGRPAWCQV</sequence>
<dbReference type="OrthoDB" id="2596659at2759"/>
<feature type="region of interest" description="Disordered" evidence="1">
    <location>
        <begin position="235"/>
        <end position="269"/>
    </location>
</feature>
<dbReference type="EMBL" id="KN847976">
    <property type="protein sequence ID" value="KIR48612.1"/>
    <property type="molecule type" value="Genomic_DNA"/>
</dbReference>